<keyword evidence="2" id="KW-1003">Cell membrane</keyword>
<comment type="subcellular location">
    <subcellularLocation>
        <location evidence="1">Membrane</location>
        <topology evidence="1">Multi-pass membrane protein</topology>
    </subcellularLocation>
</comment>
<dbReference type="RefSeq" id="WP_089696776.1">
    <property type="nucleotide sequence ID" value="NZ_FNHL01000002.1"/>
</dbReference>
<dbReference type="Pfam" id="PF02628">
    <property type="entry name" value="COX15-CtaA"/>
    <property type="match status" value="1"/>
</dbReference>
<feature type="transmembrane region" description="Helical" evidence="12">
    <location>
        <begin position="66"/>
        <end position="86"/>
    </location>
</feature>
<evidence type="ECO:0000313" key="13">
    <source>
        <dbReference type="EMBL" id="SDM47946.1"/>
    </source>
</evidence>
<evidence type="ECO:0000256" key="1">
    <source>
        <dbReference type="ARBA" id="ARBA00004141"/>
    </source>
</evidence>
<dbReference type="PANTHER" id="PTHR35457:SF1">
    <property type="entry name" value="HEME A SYNTHASE"/>
    <property type="match status" value="1"/>
</dbReference>
<protein>
    <submittedName>
        <fullName evidence="13">Cytochrome c oxidase assembly protein subunit 15</fullName>
    </submittedName>
</protein>
<dbReference type="OrthoDB" id="336837at2157"/>
<evidence type="ECO:0000256" key="4">
    <source>
        <dbReference type="ARBA" id="ARBA00022723"/>
    </source>
</evidence>
<evidence type="ECO:0000313" key="14">
    <source>
        <dbReference type="Proteomes" id="UP000199451"/>
    </source>
</evidence>
<proteinExistence type="predicted"/>
<evidence type="ECO:0000256" key="9">
    <source>
        <dbReference type="ARBA" id="ARBA00023136"/>
    </source>
</evidence>
<evidence type="ECO:0000256" key="3">
    <source>
        <dbReference type="ARBA" id="ARBA00022692"/>
    </source>
</evidence>
<evidence type="ECO:0000256" key="5">
    <source>
        <dbReference type="ARBA" id="ARBA00022989"/>
    </source>
</evidence>
<gene>
    <name evidence="13" type="ORF">SAMN04487949_1802</name>
</gene>
<comment type="pathway">
    <text evidence="11">Porphyrin-containing compound metabolism.</text>
</comment>
<feature type="transmembrane region" description="Helical" evidence="12">
    <location>
        <begin position="225"/>
        <end position="243"/>
    </location>
</feature>
<dbReference type="AlphaFoldDB" id="A0A1G9TJL7"/>
<keyword evidence="14" id="KW-1185">Reference proteome</keyword>
<keyword evidence="10" id="KW-1015">Disulfide bond</keyword>
<dbReference type="GO" id="GO:0006784">
    <property type="term" value="P:heme A biosynthetic process"/>
    <property type="evidence" value="ECO:0007669"/>
    <property type="project" value="InterPro"/>
</dbReference>
<evidence type="ECO:0000256" key="10">
    <source>
        <dbReference type="ARBA" id="ARBA00023157"/>
    </source>
</evidence>
<evidence type="ECO:0000256" key="2">
    <source>
        <dbReference type="ARBA" id="ARBA00022475"/>
    </source>
</evidence>
<reference evidence="14" key="1">
    <citation type="submission" date="2016-10" db="EMBL/GenBank/DDBJ databases">
        <authorList>
            <person name="Varghese N."/>
            <person name="Submissions S."/>
        </authorList>
    </citation>
    <scope>NUCLEOTIDE SEQUENCE [LARGE SCALE GENOMIC DNA]</scope>
    <source>
        <strain evidence="14">CGMCC 1.10119</strain>
    </source>
</reference>
<accession>A0A1G9TJL7</accession>
<dbReference type="Proteomes" id="UP000199451">
    <property type="component" value="Unassembled WGS sequence"/>
</dbReference>
<keyword evidence="8" id="KW-0350">Heme biosynthesis</keyword>
<dbReference type="PANTHER" id="PTHR35457">
    <property type="entry name" value="HEME A SYNTHASE"/>
    <property type="match status" value="1"/>
</dbReference>
<keyword evidence="7" id="KW-0408">Iron</keyword>
<evidence type="ECO:0000256" key="11">
    <source>
        <dbReference type="ARBA" id="ARBA00023444"/>
    </source>
</evidence>
<feature type="transmembrane region" description="Helical" evidence="12">
    <location>
        <begin position="197"/>
        <end position="218"/>
    </location>
</feature>
<feature type="transmembrane region" description="Helical" evidence="12">
    <location>
        <begin position="167"/>
        <end position="185"/>
    </location>
</feature>
<keyword evidence="5 12" id="KW-1133">Transmembrane helix</keyword>
<keyword evidence="3 12" id="KW-0812">Transmembrane</keyword>
<dbReference type="GO" id="GO:0016491">
    <property type="term" value="F:oxidoreductase activity"/>
    <property type="evidence" value="ECO:0007669"/>
    <property type="project" value="UniProtKB-KW"/>
</dbReference>
<feature type="transmembrane region" description="Helical" evidence="12">
    <location>
        <begin position="255"/>
        <end position="276"/>
    </location>
</feature>
<keyword evidence="9 12" id="KW-0472">Membrane</keyword>
<keyword evidence="6" id="KW-0560">Oxidoreductase</keyword>
<dbReference type="InterPro" id="IPR050450">
    <property type="entry name" value="COX15/CtaA_HemeA_synthase"/>
</dbReference>
<dbReference type="InterPro" id="IPR003780">
    <property type="entry name" value="COX15/CtaA_fam"/>
</dbReference>
<organism evidence="13 14">
    <name type="scientific">Halogranum gelatinilyticum</name>
    <dbReference type="NCBI Taxonomy" id="660521"/>
    <lineage>
        <taxon>Archaea</taxon>
        <taxon>Methanobacteriati</taxon>
        <taxon>Methanobacteriota</taxon>
        <taxon>Stenosarchaea group</taxon>
        <taxon>Halobacteria</taxon>
        <taxon>Halobacteriales</taxon>
        <taxon>Haloferacaceae</taxon>
    </lineage>
</organism>
<dbReference type="EMBL" id="FNHL01000002">
    <property type="protein sequence ID" value="SDM47946.1"/>
    <property type="molecule type" value="Genomic_DNA"/>
</dbReference>
<name>A0A1G9TJL7_9EURY</name>
<evidence type="ECO:0000256" key="8">
    <source>
        <dbReference type="ARBA" id="ARBA00023133"/>
    </source>
</evidence>
<evidence type="ECO:0000256" key="7">
    <source>
        <dbReference type="ARBA" id="ARBA00023004"/>
    </source>
</evidence>
<evidence type="ECO:0000256" key="6">
    <source>
        <dbReference type="ARBA" id="ARBA00023002"/>
    </source>
</evidence>
<feature type="transmembrane region" description="Helical" evidence="12">
    <location>
        <begin position="98"/>
        <end position="121"/>
    </location>
</feature>
<feature type="transmembrane region" description="Helical" evidence="12">
    <location>
        <begin position="133"/>
        <end position="155"/>
    </location>
</feature>
<dbReference type="STRING" id="660521.SAMN04487949_1802"/>
<dbReference type="GO" id="GO:0016020">
    <property type="term" value="C:membrane"/>
    <property type="evidence" value="ECO:0007669"/>
    <property type="project" value="UniProtKB-SubCell"/>
</dbReference>
<evidence type="ECO:0000256" key="12">
    <source>
        <dbReference type="SAM" id="Phobius"/>
    </source>
</evidence>
<keyword evidence="4" id="KW-0479">Metal-binding</keyword>
<dbReference type="GO" id="GO:0046872">
    <property type="term" value="F:metal ion binding"/>
    <property type="evidence" value="ECO:0007669"/>
    <property type="project" value="UniProtKB-KW"/>
</dbReference>
<sequence length="292" mass="31066">MDTARLRPDWLTFRRFAAFTTALTASLIALGVYTAATGSGLACSAQWPLCDNGLLPQTIPSFIEWFHRLVAMITGFFILGTVGWAWRGDTSRRTKLAATLAVVLLPLQISIGAVTVTLNGWLPGGYSPPTQSAHLLVALTIFTSLVATTLFAYTGHHRRSALSRTQRALLAALVILPVSALVSRAPGLLTYSPGMQATFVFASLPVYAALVATVYWAGAAGLRRVKLATLPVAGLVFVHLLLGRDLLIYTAPVRLLNLGILAAAFLGLAGVAWAAYRHDGSTTTSQAYPSSD</sequence>